<gene>
    <name evidence="8" type="ORF">BN1708_013435</name>
</gene>
<dbReference type="SUPFAM" id="SSF53335">
    <property type="entry name" value="S-adenosyl-L-methionine-dependent methyltransferases"/>
    <property type="match status" value="2"/>
</dbReference>
<dbReference type="GO" id="GO:0031515">
    <property type="term" value="C:tRNA (m1A) methyltransferase complex"/>
    <property type="evidence" value="ECO:0007669"/>
    <property type="project" value="InterPro"/>
</dbReference>
<dbReference type="GO" id="GO:0043386">
    <property type="term" value="P:mycotoxin biosynthetic process"/>
    <property type="evidence" value="ECO:0007669"/>
    <property type="project" value="InterPro"/>
</dbReference>
<dbReference type="NCBIfam" id="TIGR01879">
    <property type="entry name" value="hydantase"/>
    <property type="match status" value="1"/>
</dbReference>
<feature type="compositionally biased region" description="Polar residues" evidence="7">
    <location>
        <begin position="54"/>
        <end position="65"/>
    </location>
</feature>
<dbReference type="InterPro" id="IPR010158">
    <property type="entry name" value="Amidase_Cbmase"/>
</dbReference>
<feature type="compositionally biased region" description="Basic and acidic residues" evidence="7">
    <location>
        <begin position="348"/>
        <end position="357"/>
    </location>
</feature>
<feature type="compositionally biased region" description="Low complexity" evidence="7">
    <location>
        <begin position="1156"/>
        <end position="1170"/>
    </location>
</feature>
<dbReference type="EC" id="2.1.1.220" evidence="2"/>
<feature type="region of interest" description="Disordered" evidence="7">
    <location>
        <begin position="612"/>
        <end position="735"/>
    </location>
</feature>
<feature type="region of interest" description="Disordered" evidence="7">
    <location>
        <begin position="1"/>
        <end position="186"/>
    </location>
</feature>
<feature type="compositionally biased region" description="Low complexity" evidence="7">
    <location>
        <begin position="495"/>
        <end position="506"/>
    </location>
</feature>
<reference evidence="8 9" key="1">
    <citation type="submission" date="2015-05" db="EMBL/GenBank/DDBJ databases">
        <authorList>
            <person name="Wang D.B."/>
            <person name="Wang M."/>
        </authorList>
    </citation>
    <scope>NUCLEOTIDE SEQUENCE [LARGE SCALE GENOMIC DNA]</scope>
    <source>
        <strain evidence="8">VL1</strain>
    </source>
</reference>
<dbReference type="GO" id="GO:0016813">
    <property type="term" value="F:hydrolase activity, acting on carbon-nitrogen (but not peptide) bonds, in linear amidines"/>
    <property type="evidence" value="ECO:0007669"/>
    <property type="project" value="InterPro"/>
</dbReference>
<dbReference type="InterPro" id="IPR029063">
    <property type="entry name" value="SAM-dependent_MTases_sf"/>
</dbReference>
<dbReference type="InterPro" id="IPR036264">
    <property type="entry name" value="Bact_exopeptidase_dim_dom"/>
</dbReference>
<feature type="compositionally biased region" description="Low complexity" evidence="7">
    <location>
        <begin position="275"/>
        <end position="290"/>
    </location>
</feature>
<evidence type="ECO:0000256" key="5">
    <source>
        <dbReference type="ARBA" id="ARBA00033309"/>
    </source>
</evidence>
<feature type="compositionally biased region" description="Polar residues" evidence="7">
    <location>
        <begin position="244"/>
        <end position="263"/>
    </location>
</feature>
<keyword evidence="9" id="KW-1185">Reference proteome</keyword>
<feature type="compositionally biased region" description="Polar residues" evidence="7">
    <location>
        <begin position="404"/>
        <end position="420"/>
    </location>
</feature>
<feature type="compositionally biased region" description="Basic and acidic residues" evidence="7">
    <location>
        <begin position="1406"/>
        <end position="1421"/>
    </location>
</feature>
<proteinExistence type="inferred from homology"/>
<feature type="region of interest" description="Disordered" evidence="7">
    <location>
        <begin position="841"/>
        <end position="860"/>
    </location>
</feature>
<feature type="compositionally biased region" description="Low complexity" evidence="7">
    <location>
        <begin position="521"/>
        <end position="533"/>
    </location>
</feature>
<feature type="region of interest" description="Disordered" evidence="7">
    <location>
        <begin position="467"/>
        <end position="574"/>
    </location>
</feature>
<dbReference type="Gene3D" id="3.30.70.360">
    <property type="match status" value="1"/>
</dbReference>
<protein>
    <recommendedName>
        <fullName evidence="3">tRNA (adenine(58)-N(1))-methyltransferase catalytic subunit TRM61</fullName>
        <ecNumber evidence="2">2.1.1.220</ecNumber>
    </recommendedName>
    <alternativeName>
        <fullName evidence="5">tRNA(m1A58)-methyltransferase subunit TRM61</fullName>
    </alternativeName>
</protein>
<dbReference type="Gene3D" id="3.40.50.150">
    <property type="entry name" value="Vaccinia Virus protein VP39"/>
    <property type="match status" value="2"/>
</dbReference>
<feature type="region of interest" description="Disordered" evidence="7">
    <location>
        <begin position="1120"/>
        <end position="1179"/>
    </location>
</feature>
<dbReference type="STRING" id="100787.A0A0G4LLD2"/>
<dbReference type="PANTHER" id="PTHR32494">
    <property type="entry name" value="ALLANTOATE DEIMINASE-RELATED"/>
    <property type="match status" value="1"/>
</dbReference>
<comment type="similarity">
    <text evidence="1">Belongs to the peptidase M20A family.</text>
</comment>
<evidence type="ECO:0000313" key="9">
    <source>
        <dbReference type="Proteomes" id="UP000044602"/>
    </source>
</evidence>
<feature type="compositionally biased region" description="Low complexity" evidence="7">
    <location>
        <begin position="141"/>
        <end position="171"/>
    </location>
</feature>
<dbReference type="PROSITE" id="PS51620">
    <property type="entry name" value="SAM_TRM61"/>
    <property type="match status" value="1"/>
</dbReference>
<dbReference type="InterPro" id="IPR002933">
    <property type="entry name" value="Peptidase_M20"/>
</dbReference>
<feature type="region of interest" description="Disordered" evidence="7">
    <location>
        <begin position="875"/>
        <end position="927"/>
    </location>
</feature>
<dbReference type="EMBL" id="CVQH01014224">
    <property type="protein sequence ID" value="CRK22505.1"/>
    <property type="molecule type" value="Genomic_DNA"/>
</dbReference>
<dbReference type="InterPro" id="IPR021765">
    <property type="entry name" value="UstYa-like"/>
</dbReference>
<evidence type="ECO:0000256" key="4">
    <source>
        <dbReference type="ARBA" id="ARBA00022801"/>
    </source>
</evidence>
<accession>A0A0G4LLD2</accession>
<sequence length="2583" mass="280919">MSSLRPPQPHRTAESSRIRSAGMGLDTAAEDRPPTVGRKPRQQTEESRLPGQASAPSYTPSSRAASNPVARRPSIPTAAGRPSLPQKLPSWGSNTVTSPKRPAHATTPSTSSSGRSHDGPTKSPRNVLRRKQSSVTQATVSSGSHSRTESSRTGSSSSIPRSTSSMEPSSGQSLDHDFTESPMEVRVAQSIELPKTQAHAVTIYPELDRYRGIALRPPVLSDCSGLEVPFKLSTQDLPPPTPAFSGTSSQLSAFSGSPCTRFSESPGPGPYSRDTTPTSMSSQSPSLMSPARFPLQKPRQLSPVWTRPPVTRRRGSTTTEVDVISADPQGLAAVRESLTSSSSNSTVREVEKKEKEKIKKKRLSPMPPSPPPRKSSQKHQEERVAIEASPRRQRQLVRPDGASRSPSKSPALASRSTPTARETPPLRPSRDGTPDLQSQLFGPLPIIHSNLSSASLVAERLGYEDRAGPSATRKTAVSPLPGSSEAPTRLVGREATPAPRPATASPVKSERNTQARTPSPNTNTFNGRFAFFGRRAKTTPDIAQTDTKDKPTRKGPAAGTGHEGYGRLGAPRRRSGGALYMNRAIAGSGTSQESLNSTTHVDPFLRERMNPVVISGGEIKDNRNTSSDLSRTESNQSLTMSRPSIESRGGSEVSTTSTAGRTAMWASGLPSNPKAGFSHRRPSDSSDSEALAMKSTLAFRRSTQRLRSSPEQGPLRLPKPIKTTRAPSPSITSIDTSVVSDDSRFDFIDHASRGRTVTSTVAAPKKLTKRARSPRKWNIFSRSHKTSEKKEPEPVAATVKVVQQKPEAFYFMMDGSEQEEGVPTVEDVLRDAHVFDDLTNVPTPPMVATRKRYPTDPLPPQASALQIRRVDKKFTNKPQDVTSSQQDVLAARSTPARPSRLPQVGRIPRVINTRPEPPSPRSFSRPFKRVSYQEQPHATFVDLSSIAKGPSPPNTSTPELSHEVSTTTSTDSAPGRTSRDSPPEMIQIGHEFLKFSPNKKYQQRDSTSSSCSGTYVMVATAIAVPDTTGLGEDDIWDEYNDLLGDVPPSATSSKGVPFHLENYAPREIKLLKKNSQILESPTLALPSAKSIRSVTEEADRFAVESSVYSADMTERIKAAFAPKPEETPPQPLAASDTALCRSGEGSRRPSLTSQQRNSNLSRKSTSSSCKSSEDESPLSQVNLRVGSMTVSKWLSFGHVLFSPVRDELVPEVGSLKRPSILVIDGLGNDDWSFYAAETYPAATFFNMSPRAPLPTEHKAASTFPLSPPNHHQIQYTSHADKFPFGAESFTSVVYRFPAAGPESHYRNIMSEARRVLKPGGYIELSVLDVDLNNMGNRARRTVRNLKERIHEKTPETSLGSSSDLMLRLLGQQGFTDVKTCHVGVPVASVVARAHDGTKSPASGPKKPKDQRSLAEMMNDKSDAADENITKMVAKVGRWWYTRCYESAVGSTTARKTIWADRALLSECEEWRTSLKLLCSTMTSIENKGPERESSRPAFAMLSRTALRTRLRLASRPRQVNGLRCYSRIIQAHDVLLLRQKGARNATKRQVTPPIRSDTTFKAAWGVRVNGSDLIGRTLPCTIQDSKGNNMRLSEVTLAQYVTNIPRMATPVWLPEESPPPFPLGKVYTDLTRGTKIYPHDSSMIVSLLDIDLPAPGEDPVADAGAPFEVFEAGTGMGSLTLHLARAIHGANPAVPAALRAALCAAPYAKGQLLSDVATDDSPELGPHPHSPEGLAPELQAQLDGYRPARRAILHTLDIRPSASRLAHGTIRDFRRALYLLDIDFHVRTIRSFLEPRLAASPDRAPFLSHAVLDLPASAEHAELVVEALRPDGRLVVFFPSITQVLDFVKWVTETTQPVYVERVIELANSTFEPGFSDGVGGREWDVRVVTPKKVARGEVEAVGENEGKVTVCRPKVGTMVGGGGFVAVFTKKSPAPLREEGAQNAVDAAENAASAEQDEVPRVIQHFELTADYTFNPLNTTTEEKHQVRKNWDALMPVGHGFFSATKNQNQLPTVTVDPENHPAHITAVFHQLHCLYMIMQAYHSGVQATEETEAMAFHLRHCFEDLRLSLVCHGDTALGGILVCQINTLPYPKSPRPAWQRHPIDFSLTVPHHPLDTLHHLAHLGPTMPPFASRLGLGCIPRSGPRFFSSTSQAASRLKINADRLNNTIHDTCQWGAAHPYGSAPTETGMARLALTDDDARVRRWFADEVRNIGCDVAVDAMGNQFARRRGRTAAAMTAMGSHLDTQPRGGRYDGILGVIAALEVLRTLHENGYKTKFDVGAVNWTNEEGARFPKSMISSGVWAGDISIDNAHALADIFDPSATVKSELRRHGFLGDIPCTYGPKGYPLGAHFELHIEQGPILQDAGRRIGVVQGAQAYRWFTFTVTGRDAHTGTTPLGARKDPLLAASRMIVAAHEAARAVGGLASTGVLKMPTNSSTNTIASTVSFTLDIRHPEDEVVARMQDTILATFEGIAGMDGRGVELAWTLDTDSPATKFHPDCIGAVEKAADGLVGRDGWLHVTSGAGHDSVYTSRRCPTTMIFVPCKDGVSHHPEEYCSPEDCAMGTQALLDAVLEYDESRSS</sequence>
<dbReference type="CDD" id="cd03884">
    <property type="entry name" value="M20_bAS"/>
    <property type="match status" value="1"/>
</dbReference>
<feature type="compositionally biased region" description="Polar residues" evidence="7">
    <location>
        <begin position="956"/>
        <end position="972"/>
    </location>
</feature>
<dbReference type="Pfam" id="PF01546">
    <property type="entry name" value="Peptidase_M20"/>
    <property type="match status" value="1"/>
</dbReference>
<feature type="compositionally biased region" description="Polar residues" evidence="7">
    <location>
        <begin position="624"/>
        <end position="644"/>
    </location>
</feature>
<evidence type="ECO:0000256" key="1">
    <source>
        <dbReference type="ARBA" id="ARBA00006247"/>
    </source>
</evidence>
<evidence type="ECO:0000256" key="7">
    <source>
        <dbReference type="SAM" id="MobiDB-lite"/>
    </source>
</evidence>
<dbReference type="Proteomes" id="UP000044602">
    <property type="component" value="Unassembled WGS sequence"/>
</dbReference>
<organism evidence="8 9">
    <name type="scientific">Verticillium longisporum</name>
    <name type="common">Verticillium dahliae var. longisporum</name>
    <dbReference type="NCBI Taxonomy" id="100787"/>
    <lineage>
        <taxon>Eukaryota</taxon>
        <taxon>Fungi</taxon>
        <taxon>Dikarya</taxon>
        <taxon>Ascomycota</taxon>
        <taxon>Pezizomycotina</taxon>
        <taxon>Sordariomycetes</taxon>
        <taxon>Hypocreomycetidae</taxon>
        <taxon>Glomerellales</taxon>
        <taxon>Plectosphaerellaceae</taxon>
        <taxon>Verticillium</taxon>
    </lineage>
</organism>
<dbReference type="GO" id="GO:0160107">
    <property type="term" value="F:tRNA (adenine(58)-N1)-methyltransferase activity"/>
    <property type="evidence" value="ECO:0007669"/>
    <property type="project" value="UniProtKB-EC"/>
</dbReference>
<feature type="region of interest" description="Disordered" evidence="7">
    <location>
        <begin position="1393"/>
        <end position="1421"/>
    </location>
</feature>
<evidence type="ECO:0000313" key="8">
    <source>
        <dbReference type="EMBL" id="CRK22505.1"/>
    </source>
</evidence>
<comment type="similarity">
    <text evidence="6">Belongs to the ustYa family.</text>
</comment>
<dbReference type="SUPFAM" id="SSF53187">
    <property type="entry name" value="Zn-dependent exopeptidases"/>
    <property type="match status" value="1"/>
</dbReference>
<dbReference type="PANTHER" id="PTHR32494:SF20">
    <property type="entry name" value="PEPTIDASE M20 DIMERISATION DOMAIN-CONTAINING PROTEIN"/>
    <property type="match status" value="1"/>
</dbReference>
<feature type="compositionally biased region" description="Low complexity" evidence="7">
    <location>
        <begin position="334"/>
        <end position="347"/>
    </location>
</feature>
<feature type="compositionally biased region" description="Polar residues" evidence="7">
    <location>
        <begin position="876"/>
        <end position="887"/>
    </location>
</feature>
<evidence type="ECO:0000256" key="3">
    <source>
        <dbReference type="ARBA" id="ARBA00015963"/>
    </source>
</evidence>
<feature type="region of interest" description="Disordered" evidence="7">
    <location>
        <begin position="234"/>
        <end position="441"/>
    </location>
</feature>
<name>A0A0G4LLD2_VERLO</name>
<dbReference type="Pfam" id="PF11807">
    <property type="entry name" value="UstYa"/>
    <property type="match status" value="1"/>
</dbReference>
<dbReference type="Gene3D" id="3.40.630.10">
    <property type="entry name" value="Zn peptidases"/>
    <property type="match status" value="1"/>
</dbReference>
<dbReference type="GO" id="GO:0030488">
    <property type="term" value="P:tRNA methylation"/>
    <property type="evidence" value="ECO:0007669"/>
    <property type="project" value="InterPro"/>
</dbReference>
<dbReference type="InterPro" id="IPR014816">
    <property type="entry name" value="tRNA_MeTrfase_Gcd14"/>
</dbReference>
<keyword evidence="4" id="KW-0378">Hydrolase</keyword>
<evidence type="ECO:0000256" key="6">
    <source>
        <dbReference type="ARBA" id="ARBA00035112"/>
    </source>
</evidence>
<evidence type="ECO:0000256" key="2">
    <source>
        <dbReference type="ARBA" id="ARBA00012796"/>
    </source>
</evidence>
<feature type="region of interest" description="Disordered" evidence="7">
    <location>
        <begin position="943"/>
        <end position="983"/>
    </location>
</feature>
<dbReference type="SUPFAM" id="SSF55031">
    <property type="entry name" value="Bacterial exopeptidase dimerisation domain"/>
    <property type="match status" value="1"/>
</dbReference>